<feature type="domain" description="Transposase (putative) YhgA-like" evidence="1">
    <location>
        <begin position="55"/>
        <end position="168"/>
    </location>
</feature>
<evidence type="ECO:0000313" key="2">
    <source>
        <dbReference type="EMBL" id="MFD1180925.1"/>
    </source>
</evidence>
<dbReference type="Proteomes" id="UP001597211">
    <property type="component" value="Unassembled WGS sequence"/>
</dbReference>
<dbReference type="InterPro" id="IPR006842">
    <property type="entry name" value="Transposase_31"/>
</dbReference>
<proteinExistence type="predicted"/>
<comment type="caution">
    <text evidence="2">The sequence shown here is derived from an EMBL/GenBank/DDBJ whole genome shotgun (WGS) entry which is preliminary data.</text>
</comment>
<dbReference type="PANTHER" id="PTHR35586">
    <property type="entry name" value="SLL1691 PROTEIN"/>
    <property type="match status" value="1"/>
</dbReference>
<evidence type="ECO:0000259" key="1">
    <source>
        <dbReference type="Pfam" id="PF04754"/>
    </source>
</evidence>
<dbReference type="RefSeq" id="WP_240267933.1">
    <property type="nucleotide sequence ID" value="NZ_JAKSXN010000006.1"/>
</dbReference>
<accession>A0ABW3S9M7</accession>
<organism evidence="2 3">
    <name type="scientific">Paenibacillus timonensis</name>
    <dbReference type="NCBI Taxonomy" id="225915"/>
    <lineage>
        <taxon>Bacteria</taxon>
        <taxon>Bacillati</taxon>
        <taxon>Bacillota</taxon>
        <taxon>Bacilli</taxon>
        <taxon>Bacillales</taxon>
        <taxon>Paenibacillaceae</taxon>
        <taxon>Paenibacillus</taxon>
    </lineage>
</organism>
<keyword evidence="3" id="KW-1185">Reference proteome</keyword>
<name>A0ABW3S9M7_9BACL</name>
<protein>
    <submittedName>
        <fullName evidence="2">Rpn family recombination-promoting nuclease/putative transposase</fullName>
    </submittedName>
</protein>
<sequence length="323" mass="38062">MRSEAHSRIRQPLACAVCFFCVQKGRDFVYDNRGIPGPSNRRGAARRQLWKRGIPHDEAFKKLLHTFFAEFIALFFPELEQHLDFSQTRFLMQEQLVDVVGEEARTLDLLLETKYIGTDAFILLHLEPQSYRQTDFHERMFIYFSRLFERHRKEHQLIIPIAIFTSAESKNERNSLIMSIPGEDILQFRFLKVELINQPWRKFIDSNNPVAAALLAKMGYNKGEERELHFSYLRMLLKLSQRMLQELAKQYVKESETIMEFMPSWMRQGYEKGLEEGMEKGIAQGTLIERQHVARRLLSRGFSPKEVADTLQIPIEEINKIIY</sequence>
<reference evidence="3" key="1">
    <citation type="journal article" date="2019" name="Int. J. Syst. Evol. Microbiol.">
        <title>The Global Catalogue of Microorganisms (GCM) 10K type strain sequencing project: providing services to taxonomists for standard genome sequencing and annotation.</title>
        <authorList>
            <consortium name="The Broad Institute Genomics Platform"/>
            <consortium name="The Broad Institute Genome Sequencing Center for Infectious Disease"/>
            <person name="Wu L."/>
            <person name="Ma J."/>
        </authorList>
    </citation>
    <scope>NUCLEOTIDE SEQUENCE [LARGE SCALE GENOMIC DNA]</scope>
    <source>
        <strain evidence="3">CCUG 48216</strain>
    </source>
</reference>
<dbReference type="EMBL" id="JBHTKZ010000007">
    <property type="protein sequence ID" value="MFD1180925.1"/>
    <property type="molecule type" value="Genomic_DNA"/>
</dbReference>
<dbReference type="Pfam" id="PF04754">
    <property type="entry name" value="Transposase_31"/>
    <property type="match status" value="1"/>
</dbReference>
<dbReference type="PANTHER" id="PTHR35586:SF1">
    <property type="entry name" value="SLL1691 PROTEIN"/>
    <property type="match status" value="1"/>
</dbReference>
<gene>
    <name evidence="2" type="ORF">ACFQ2Z_06105</name>
</gene>
<evidence type="ECO:0000313" key="3">
    <source>
        <dbReference type="Proteomes" id="UP001597211"/>
    </source>
</evidence>